<feature type="compositionally biased region" description="Polar residues" evidence="1">
    <location>
        <begin position="40"/>
        <end position="53"/>
    </location>
</feature>
<evidence type="ECO:0000256" key="1">
    <source>
        <dbReference type="SAM" id="MobiDB-lite"/>
    </source>
</evidence>
<feature type="compositionally biased region" description="Pro residues" evidence="1">
    <location>
        <begin position="1"/>
        <end position="13"/>
    </location>
</feature>
<dbReference type="PANTHER" id="PTHR15907">
    <property type="entry name" value="DUF614 FAMILY PROTEIN-RELATED"/>
    <property type="match status" value="1"/>
</dbReference>
<dbReference type="InterPro" id="IPR006461">
    <property type="entry name" value="PLAC_motif_containing"/>
</dbReference>
<feature type="compositionally biased region" description="Pro residues" evidence="1">
    <location>
        <begin position="74"/>
        <end position="99"/>
    </location>
</feature>
<protein>
    <submittedName>
        <fullName evidence="2">Uncharacterized protein</fullName>
    </submittedName>
</protein>
<feature type="compositionally biased region" description="Polar residues" evidence="1">
    <location>
        <begin position="14"/>
        <end position="23"/>
    </location>
</feature>
<dbReference type="EMBL" id="JBCNJP010000016">
    <property type="protein sequence ID" value="KAK9066108.1"/>
    <property type="molecule type" value="Genomic_DNA"/>
</dbReference>
<evidence type="ECO:0000313" key="3">
    <source>
        <dbReference type="Proteomes" id="UP001408789"/>
    </source>
</evidence>
<keyword evidence="3" id="KW-1185">Reference proteome</keyword>
<organism evidence="2 3">
    <name type="scientific">Deinandra increscens subsp. villosa</name>
    <dbReference type="NCBI Taxonomy" id="3103831"/>
    <lineage>
        <taxon>Eukaryota</taxon>
        <taxon>Viridiplantae</taxon>
        <taxon>Streptophyta</taxon>
        <taxon>Embryophyta</taxon>
        <taxon>Tracheophyta</taxon>
        <taxon>Spermatophyta</taxon>
        <taxon>Magnoliopsida</taxon>
        <taxon>eudicotyledons</taxon>
        <taxon>Gunneridae</taxon>
        <taxon>Pentapetalae</taxon>
        <taxon>asterids</taxon>
        <taxon>campanulids</taxon>
        <taxon>Asterales</taxon>
        <taxon>Asteraceae</taxon>
        <taxon>Asteroideae</taxon>
        <taxon>Heliantheae alliance</taxon>
        <taxon>Madieae</taxon>
        <taxon>Madiinae</taxon>
        <taxon>Deinandra</taxon>
    </lineage>
</organism>
<dbReference type="Proteomes" id="UP001408789">
    <property type="component" value="Unassembled WGS sequence"/>
</dbReference>
<reference evidence="2 3" key="1">
    <citation type="submission" date="2024-04" db="EMBL/GenBank/DDBJ databases">
        <title>The reference genome of an endangered Asteraceae, Deinandra increscens subsp. villosa, native to the Central Coast of California.</title>
        <authorList>
            <person name="Guilliams M."/>
            <person name="Hasenstab-Lehman K."/>
            <person name="Meyer R."/>
            <person name="Mcevoy S."/>
        </authorList>
    </citation>
    <scope>NUCLEOTIDE SEQUENCE [LARGE SCALE GENOMIC DNA]</scope>
    <source>
        <tissue evidence="2">Leaf</tissue>
    </source>
</reference>
<comment type="caution">
    <text evidence="2">The sequence shown here is derived from an EMBL/GenBank/DDBJ whole genome shotgun (WGS) entry which is preliminary data.</text>
</comment>
<dbReference type="Pfam" id="PF04749">
    <property type="entry name" value="PLAC8"/>
    <property type="match status" value="1"/>
</dbReference>
<accession>A0AAP0D437</accession>
<gene>
    <name evidence="2" type="ORF">SSX86_015510</name>
</gene>
<evidence type="ECO:0000313" key="2">
    <source>
        <dbReference type="EMBL" id="KAK9066108.1"/>
    </source>
</evidence>
<proteinExistence type="predicted"/>
<name>A0AAP0D437_9ASTR</name>
<sequence length="268" mass="29678">MGNPNPNPNPPPHSSSDQTPIHDNQQDSDSSSSDDDEDQINASTRSYEPENNTPPSQQPVPYPPPVGHFSHEPYPLPQEPTPYPPPAQAQPVPFPPPQPQSYNDNNKFYAQPQQTTINYQTQGIAVGSQYPTKDWSASNGLFDCANDTENAIITAFLPCVTFGQIAEVVDNGQTSCTTSGAIYCLLALTGIPCIMSCTYRNKIRNRYGLMETPAPDWITHCFCEWCALCQEFRELKAQGLNPAIGWQGNMMKNQQYATMTPPMNQTMM</sequence>
<dbReference type="NCBIfam" id="TIGR01571">
    <property type="entry name" value="A_thal_Cys_rich"/>
    <property type="match status" value="1"/>
</dbReference>
<feature type="compositionally biased region" description="Pro residues" evidence="1">
    <location>
        <begin position="56"/>
        <end position="66"/>
    </location>
</feature>
<feature type="region of interest" description="Disordered" evidence="1">
    <location>
        <begin position="1"/>
        <end position="107"/>
    </location>
</feature>
<dbReference type="AlphaFoldDB" id="A0AAP0D437"/>